<dbReference type="EMBL" id="JAACJK010000165">
    <property type="protein sequence ID" value="KAF5324008.1"/>
    <property type="molecule type" value="Genomic_DNA"/>
</dbReference>
<keyword evidence="2" id="KW-1185">Reference proteome</keyword>
<protein>
    <submittedName>
        <fullName evidence="1">Uncharacterized protein</fullName>
    </submittedName>
</protein>
<accession>A0A8H5BK65</accession>
<evidence type="ECO:0000313" key="1">
    <source>
        <dbReference type="EMBL" id="KAF5324008.1"/>
    </source>
</evidence>
<proteinExistence type="predicted"/>
<dbReference type="AlphaFoldDB" id="A0A8H5BK65"/>
<comment type="caution">
    <text evidence="1">The sequence shown here is derived from an EMBL/GenBank/DDBJ whole genome shotgun (WGS) entry which is preliminary data.</text>
</comment>
<evidence type="ECO:0000313" key="2">
    <source>
        <dbReference type="Proteomes" id="UP000541558"/>
    </source>
</evidence>
<reference evidence="1 2" key="1">
    <citation type="journal article" date="2020" name="ISME J.">
        <title>Uncovering the hidden diversity of litter-decomposition mechanisms in mushroom-forming fungi.</title>
        <authorList>
            <person name="Floudas D."/>
            <person name="Bentzer J."/>
            <person name="Ahren D."/>
            <person name="Johansson T."/>
            <person name="Persson P."/>
            <person name="Tunlid A."/>
        </authorList>
    </citation>
    <scope>NUCLEOTIDE SEQUENCE [LARGE SCALE GENOMIC DNA]</scope>
    <source>
        <strain evidence="1 2">CBS 175.51</strain>
    </source>
</reference>
<dbReference type="Proteomes" id="UP000541558">
    <property type="component" value="Unassembled WGS sequence"/>
</dbReference>
<gene>
    <name evidence="1" type="ORF">D9611_008260</name>
</gene>
<organism evidence="1 2">
    <name type="scientific">Ephemerocybe angulata</name>
    <dbReference type="NCBI Taxonomy" id="980116"/>
    <lineage>
        <taxon>Eukaryota</taxon>
        <taxon>Fungi</taxon>
        <taxon>Dikarya</taxon>
        <taxon>Basidiomycota</taxon>
        <taxon>Agaricomycotina</taxon>
        <taxon>Agaricomycetes</taxon>
        <taxon>Agaricomycetidae</taxon>
        <taxon>Agaricales</taxon>
        <taxon>Agaricineae</taxon>
        <taxon>Psathyrellaceae</taxon>
        <taxon>Ephemerocybe</taxon>
    </lineage>
</organism>
<sequence length="103" mass="11531">MATGKQASGTLDLDHDQDYGWASRIDDGQRIAHRVAGKDEGTAVWISRDDIRALTNVPERTAANYCAKRWGSTRHDQRSHSLLFKFCRRRQDTTSSNAPTLAA</sequence>
<name>A0A8H5BK65_9AGAR</name>